<organism evidence="2 3">
    <name type="scientific">Actinomadura coerulea</name>
    <dbReference type="NCBI Taxonomy" id="46159"/>
    <lineage>
        <taxon>Bacteria</taxon>
        <taxon>Bacillati</taxon>
        <taxon>Actinomycetota</taxon>
        <taxon>Actinomycetes</taxon>
        <taxon>Streptosporangiales</taxon>
        <taxon>Thermomonosporaceae</taxon>
        <taxon>Actinomadura</taxon>
    </lineage>
</organism>
<evidence type="ECO:0000313" key="2">
    <source>
        <dbReference type="EMBL" id="MBB6394345.1"/>
    </source>
</evidence>
<sequence>MDLGAAGKPTRAPRPEGAGKAGEARVHELSEGSQPDRGGDESGSEERGGATVAAAVVFGLSMMWAREAARDQWAEEARNPAIEDTAQVTPALKSGRYPVGLVGRDSDYVAVSTDGGWSRPAAASVWTRTWESQLGGGWRLRSAGASRRCGSHMRRTA</sequence>
<protein>
    <submittedName>
        <fullName evidence="2">Uncharacterized protein</fullName>
    </submittedName>
</protein>
<proteinExistence type="predicted"/>
<dbReference type="Proteomes" id="UP000546324">
    <property type="component" value="Unassembled WGS sequence"/>
</dbReference>
<accession>A0A7X0FWA2</accession>
<gene>
    <name evidence="2" type="ORF">BKA00_001259</name>
</gene>
<dbReference type="EMBL" id="JACHMQ010000001">
    <property type="protein sequence ID" value="MBB6394345.1"/>
    <property type="molecule type" value="Genomic_DNA"/>
</dbReference>
<feature type="compositionally biased region" description="Basic and acidic residues" evidence="1">
    <location>
        <begin position="37"/>
        <end position="48"/>
    </location>
</feature>
<name>A0A7X0FWA2_9ACTN</name>
<evidence type="ECO:0000313" key="3">
    <source>
        <dbReference type="Proteomes" id="UP000546324"/>
    </source>
</evidence>
<evidence type="ECO:0000256" key="1">
    <source>
        <dbReference type="SAM" id="MobiDB-lite"/>
    </source>
</evidence>
<keyword evidence="3" id="KW-1185">Reference proteome</keyword>
<dbReference type="AlphaFoldDB" id="A0A7X0FWA2"/>
<comment type="caution">
    <text evidence="2">The sequence shown here is derived from an EMBL/GenBank/DDBJ whole genome shotgun (WGS) entry which is preliminary data.</text>
</comment>
<feature type="region of interest" description="Disordered" evidence="1">
    <location>
        <begin position="1"/>
        <end position="50"/>
    </location>
</feature>
<reference evidence="2 3" key="1">
    <citation type="submission" date="2020-08" db="EMBL/GenBank/DDBJ databases">
        <title>Sequencing the genomes of 1000 actinobacteria strains.</title>
        <authorList>
            <person name="Klenk H.-P."/>
        </authorList>
    </citation>
    <scope>NUCLEOTIDE SEQUENCE [LARGE SCALE GENOMIC DNA]</scope>
    <source>
        <strain evidence="2 3">DSM 43675</strain>
    </source>
</reference>